<feature type="compositionally biased region" description="Polar residues" evidence="1">
    <location>
        <begin position="104"/>
        <end position="116"/>
    </location>
</feature>
<feature type="region of interest" description="Disordered" evidence="1">
    <location>
        <begin position="34"/>
        <end position="75"/>
    </location>
</feature>
<organism evidence="2 3">
    <name type="scientific">Methylocaldum szegediense</name>
    <dbReference type="NCBI Taxonomy" id="73780"/>
    <lineage>
        <taxon>Bacteria</taxon>
        <taxon>Pseudomonadati</taxon>
        <taxon>Pseudomonadota</taxon>
        <taxon>Gammaproteobacteria</taxon>
        <taxon>Methylococcales</taxon>
        <taxon>Methylococcaceae</taxon>
        <taxon>Methylocaldum</taxon>
    </lineage>
</organism>
<accession>A0ABN8XD19</accession>
<keyword evidence="2" id="KW-0614">Plasmid</keyword>
<keyword evidence="3" id="KW-1185">Reference proteome</keyword>
<dbReference type="Proteomes" id="UP001162030">
    <property type="component" value="Plasmid MSZNORminor"/>
</dbReference>
<sequence>MRPRAVPGYKPGVFSLFRFFSWGTPHAFVRAAAKPEGASTATRSHAEGPRAATGGEAEASSRVWRQPVAQSTRSRAELGEHLGWMAKRRESDAGSRFGARIVSPSRTGGSMDTANPLSDLPWGEREGRGVASLRSSRAEPRAFGTDTRLLTGLGARDGGKGRDGRDAGAVPCGWEMDFTGFACESRPGSIACSGWRASCEERGHALSMPISAT</sequence>
<evidence type="ECO:0000256" key="1">
    <source>
        <dbReference type="SAM" id="MobiDB-lite"/>
    </source>
</evidence>
<evidence type="ECO:0000313" key="3">
    <source>
        <dbReference type="Proteomes" id="UP001162030"/>
    </source>
</evidence>
<gene>
    <name evidence="2" type="ORF">MSZNOR_P0016</name>
</gene>
<protein>
    <submittedName>
        <fullName evidence="2">Uncharacterized protein</fullName>
    </submittedName>
</protein>
<dbReference type="EMBL" id="OX458334">
    <property type="protein sequence ID" value="CAI8981934.1"/>
    <property type="molecule type" value="Genomic_DNA"/>
</dbReference>
<reference evidence="2 3" key="1">
    <citation type="submission" date="2023-03" db="EMBL/GenBank/DDBJ databases">
        <authorList>
            <person name="Pearce D."/>
        </authorList>
    </citation>
    <scope>NUCLEOTIDE SEQUENCE [LARGE SCALE GENOMIC DNA]</scope>
    <source>
        <strain evidence="2">Msz</strain>
        <plasmid evidence="2 3">MSZNORminor</plasmid>
    </source>
</reference>
<evidence type="ECO:0000313" key="2">
    <source>
        <dbReference type="EMBL" id="CAI8981934.1"/>
    </source>
</evidence>
<feature type="region of interest" description="Disordered" evidence="1">
    <location>
        <begin position="99"/>
        <end position="165"/>
    </location>
</feature>
<geneLocation type="plasmid" evidence="2 3">
    <name>MSZNORminor</name>
</geneLocation>
<proteinExistence type="predicted"/>
<name>A0ABN8XD19_9GAMM</name>